<proteinExistence type="predicted"/>
<dbReference type="EMBL" id="ADFP01000024">
    <property type="protein sequence ID" value="EFB91669.1"/>
    <property type="molecule type" value="Genomic_DNA"/>
</dbReference>
<dbReference type="InterPro" id="IPR039439">
    <property type="entry name" value="SH3b1_dom"/>
</dbReference>
<dbReference type="InterPro" id="IPR027017">
    <property type="entry name" value="P60_peptidase_YkfC"/>
</dbReference>
<dbReference type="PIRSF" id="PIRSF019015">
    <property type="entry name" value="P60_peptidase_YkfC"/>
    <property type="match status" value="1"/>
</dbReference>
<gene>
    <name evidence="5" type="ORF">HMPREF7215_2052</name>
</gene>
<evidence type="ECO:0000259" key="3">
    <source>
        <dbReference type="Pfam" id="PF12913"/>
    </source>
</evidence>
<dbReference type="Proteomes" id="UP000006462">
    <property type="component" value="Unassembled WGS sequence"/>
</dbReference>
<keyword evidence="6" id="KW-1185">Reference proteome</keyword>
<sequence length="477" mass="51523">MIFFKKRSLIMMRFEMLCLAALLLILPVVPAAAQPALNLTGERVADLDELSQIPSSYLRGALNVRWLDGKRQNELAAAAMAKFFAPWRGGAVDDPLVPGWGFDVLEKPRWGENLRPLTEEKKNALREQADMERFPSMDRRAVAVVNTSARALPTGRPAFADPAAAGEGFPFDYMQCGAVWAGTPLRIMHADRTGAWYLCESGLFSGWIRAADVALAGRAFMERYDTGRYGVIVADGTPLRDAKGRTLAVVHTGAVFPVAAERDGALVLNVPVRTSAGTAKIVRAVAAGGAAKRWPLPMDAAGVGALADRFMSVDYGWGGLFEDRDCSATMHDLFLPFGIGLPHHSSFQAKSGVFVDLSGLSNGEKLDVIRSRGVPFRTLVGMKGHVALFIGLSRKGEPVILHNLWGVRLASEKDPGLSGRIVVGRVVVTTLRPGAERRSSVDPGGLLGRVVTLTFLPGFEPAEKGLGDDRQDVGFYR</sequence>
<keyword evidence="5" id="KW-0449">Lipoprotein</keyword>
<feature type="signal peptide" evidence="1">
    <location>
        <begin position="1"/>
        <end position="33"/>
    </location>
</feature>
<name>A0ABP2HZ26_9BACT</name>
<evidence type="ECO:0000259" key="4">
    <source>
        <dbReference type="Pfam" id="PF12914"/>
    </source>
</evidence>
<feature type="domain" description="SH3b2-type SH3" evidence="4">
    <location>
        <begin position="219"/>
        <end position="261"/>
    </location>
</feature>
<dbReference type="SUPFAM" id="SSF54001">
    <property type="entry name" value="Cysteine proteinases"/>
    <property type="match status" value="1"/>
</dbReference>
<reference evidence="5 6" key="1">
    <citation type="submission" date="2009-12" db="EMBL/GenBank/DDBJ databases">
        <authorList>
            <person name="Shrivastava S."/>
            <person name="Madupu R."/>
            <person name="Durkin A.S."/>
            <person name="Torralba M."/>
            <person name="Methe B."/>
            <person name="Sutton G.G."/>
            <person name="Strausberg R.L."/>
            <person name="Nelson K.E."/>
        </authorList>
    </citation>
    <scope>NUCLEOTIDE SEQUENCE [LARGE SCALE GENOMIC DNA]</scope>
    <source>
        <strain evidence="5 6">W5455</strain>
    </source>
</reference>
<dbReference type="InterPro" id="IPR038765">
    <property type="entry name" value="Papain-like_cys_pep_sf"/>
</dbReference>
<feature type="domain" description="SH3b1" evidence="3">
    <location>
        <begin position="157"/>
        <end position="209"/>
    </location>
</feature>
<evidence type="ECO:0000313" key="5">
    <source>
        <dbReference type="EMBL" id="EFB91669.1"/>
    </source>
</evidence>
<accession>A0ABP2HZ26</accession>
<comment type="caution">
    <text evidence="5">The sequence shown here is derived from an EMBL/GenBank/DDBJ whole genome shotgun (WGS) entry which is preliminary data.</text>
</comment>
<dbReference type="Pfam" id="PF12913">
    <property type="entry name" value="SH3_6"/>
    <property type="match status" value="1"/>
</dbReference>
<evidence type="ECO:0000313" key="6">
    <source>
        <dbReference type="Proteomes" id="UP000006462"/>
    </source>
</evidence>
<feature type="domain" description="NLPC/P60 N-terminal" evidence="2">
    <location>
        <begin position="17"/>
        <end position="134"/>
    </location>
</feature>
<evidence type="ECO:0000259" key="2">
    <source>
        <dbReference type="Pfam" id="PF12912"/>
    </source>
</evidence>
<dbReference type="InterPro" id="IPR026864">
    <property type="entry name" value="SH3b2-type_SH3"/>
</dbReference>
<dbReference type="Gene3D" id="3.90.1720.10">
    <property type="entry name" value="endopeptidase domain like (from Nostoc punctiforme)"/>
    <property type="match status" value="1"/>
</dbReference>
<evidence type="ECO:0000256" key="1">
    <source>
        <dbReference type="SAM" id="SignalP"/>
    </source>
</evidence>
<keyword evidence="1" id="KW-0732">Signal</keyword>
<protein>
    <submittedName>
        <fullName evidence="5">Lipoprotein, NLP/P60 family</fullName>
    </submittedName>
</protein>
<feature type="chain" id="PRO_5046927969" evidence="1">
    <location>
        <begin position="34"/>
        <end position="477"/>
    </location>
</feature>
<dbReference type="Pfam" id="PF12914">
    <property type="entry name" value="SH3_7"/>
    <property type="match status" value="1"/>
</dbReference>
<dbReference type="Pfam" id="PF12912">
    <property type="entry name" value="N_NLPC_P60"/>
    <property type="match status" value="1"/>
</dbReference>
<dbReference type="InterPro" id="IPR025606">
    <property type="entry name" value="NLPC/P60_N_dom"/>
</dbReference>
<organism evidence="5 6">
    <name type="scientific">Pyramidobacter piscolens W5455</name>
    <dbReference type="NCBI Taxonomy" id="352165"/>
    <lineage>
        <taxon>Bacteria</taxon>
        <taxon>Thermotogati</taxon>
        <taxon>Synergistota</taxon>
        <taxon>Synergistia</taxon>
        <taxon>Synergistales</taxon>
        <taxon>Dethiosulfovibrionaceae</taxon>
        <taxon>Pyramidobacter</taxon>
    </lineage>
</organism>